<organism evidence="2 3">
    <name type="scientific">Actinomadura litoris</name>
    <dbReference type="NCBI Taxonomy" id="2678616"/>
    <lineage>
        <taxon>Bacteria</taxon>
        <taxon>Bacillati</taxon>
        <taxon>Actinomycetota</taxon>
        <taxon>Actinomycetes</taxon>
        <taxon>Streptosporangiales</taxon>
        <taxon>Thermomonosporaceae</taxon>
        <taxon>Actinomadura</taxon>
    </lineage>
</organism>
<dbReference type="Proteomes" id="UP000432015">
    <property type="component" value="Unassembled WGS sequence"/>
</dbReference>
<dbReference type="RefSeq" id="WP_156218765.1">
    <property type="nucleotide sequence ID" value="NZ_WOFH01000008.1"/>
</dbReference>
<evidence type="ECO:0000313" key="2">
    <source>
        <dbReference type="EMBL" id="MUN39636.1"/>
    </source>
</evidence>
<dbReference type="AlphaFoldDB" id="A0A7K1L5V0"/>
<evidence type="ECO:0000256" key="1">
    <source>
        <dbReference type="SAM" id="MobiDB-lite"/>
    </source>
</evidence>
<name>A0A7K1L5V0_9ACTN</name>
<protein>
    <submittedName>
        <fullName evidence="2">Uncharacterized protein</fullName>
    </submittedName>
</protein>
<feature type="region of interest" description="Disordered" evidence="1">
    <location>
        <begin position="101"/>
        <end position="123"/>
    </location>
</feature>
<sequence>MPGTDSYELDIHLTATRDVPQEDMRHAREVVVRALAYVPRPILFAKATLSVLPDPAVPRPHLVHFQADLNGMPVNAHAAAATMPEAIALAGVRLRTRAENITRRPEHHKAHRHPQGDRNGHRL</sequence>
<comment type="caution">
    <text evidence="2">The sequence shown here is derived from an EMBL/GenBank/DDBJ whole genome shotgun (WGS) entry which is preliminary data.</text>
</comment>
<reference evidence="2 3" key="1">
    <citation type="submission" date="2019-11" db="EMBL/GenBank/DDBJ databases">
        <authorList>
            <person name="Cao P."/>
        </authorList>
    </citation>
    <scope>NUCLEOTIDE SEQUENCE [LARGE SCALE GENOMIC DNA]</scope>
    <source>
        <strain evidence="2 3">NEAU-AAG5</strain>
    </source>
</reference>
<feature type="compositionally biased region" description="Basic and acidic residues" evidence="1">
    <location>
        <begin position="114"/>
        <end position="123"/>
    </location>
</feature>
<gene>
    <name evidence="2" type="ORF">GNZ18_24005</name>
</gene>
<keyword evidence="3" id="KW-1185">Reference proteome</keyword>
<accession>A0A7K1L5V0</accession>
<proteinExistence type="predicted"/>
<evidence type="ECO:0000313" key="3">
    <source>
        <dbReference type="Proteomes" id="UP000432015"/>
    </source>
</evidence>
<dbReference type="EMBL" id="WOFH01000008">
    <property type="protein sequence ID" value="MUN39636.1"/>
    <property type="molecule type" value="Genomic_DNA"/>
</dbReference>